<evidence type="ECO:0000259" key="1">
    <source>
        <dbReference type="Pfam" id="PF15919"/>
    </source>
</evidence>
<dbReference type="EMBL" id="FNCE01000004">
    <property type="protein sequence ID" value="SDG00065.1"/>
    <property type="molecule type" value="Genomic_DNA"/>
</dbReference>
<dbReference type="InterPro" id="IPR031807">
    <property type="entry name" value="HicB-like"/>
</dbReference>
<evidence type="ECO:0000313" key="2">
    <source>
        <dbReference type="EMBL" id="SDG00065.1"/>
    </source>
</evidence>
<dbReference type="Proteomes" id="UP000199415">
    <property type="component" value="Unassembled WGS sequence"/>
</dbReference>
<organism evidence="2 3">
    <name type="scientific">Limimonas halophila</name>
    <dbReference type="NCBI Taxonomy" id="1082479"/>
    <lineage>
        <taxon>Bacteria</taxon>
        <taxon>Pseudomonadati</taxon>
        <taxon>Pseudomonadota</taxon>
        <taxon>Alphaproteobacteria</taxon>
        <taxon>Rhodospirillales</taxon>
        <taxon>Rhodovibrionaceae</taxon>
        <taxon>Limimonas</taxon>
    </lineage>
</organism>
<reference evidence="2 3" key="1">
    <citation type="submission" date="2016-10" db="EMBL/GenBank/DDBJ databases">
        <authorList>
            <person name="de Groot N.N."/>
        </authorList>
    </citation>
    <scope>NUCLEOTIDE SEQUENCE [LARGE SCALE GENOMIC DNA]</scope>
    <source>
        <strain evidence="2 3">DSM 25584</strain>
    </source>
</reference>
<dbReference type="Pfam" id="PF15919">
    <property type="entry name" value="HicB_lk_antitox"/>
    <property type="match status" value="1"/>
</dbReference>
<dbReference type="AlphaFoldDB" id="A0A1G7QNH6"/>
<name>A0A1G7QNH6_9PROT</name>
<dbReference type="InterPro" id="IPR035069">
    <property type="entry name" value="TTHA1013/TTHA0281-like"/>
</dbReference>
<protein>
    <submittedName>
        <fullName evidence="2">Predicted nuclease of the RNAse H fold, HicB family</fullName>
    </submittedName>
</protein>
<accession>A0A1G7QNH6</accession>
<proteinExistence type="predicted"/>
<feature type="domain" description="HicB-like antitoxin of toxin-antitoxin system" evidence="1">
    <location>
        <begin position="5"/>
        <end position="70"/>
    </location>
</feature>
<keyword evidence="3" id="KW-1185">Reference proteome</keyword>
<dbReference type="SUPFAM" id="SSF143100">
    <property type="entry name" value="TTHA1013/TTHA0281-like"/>
    <property type="match status" value="1"/>
</dbReference>
<evidence type="ECO:0000313" key="3">
    <source>
        <dbReference type="Proteomes" id="UP000199415"/>
    </source>
</evidence>
<sequence length="87" mass="9105">MKGYYAIVRHAPDNDYRVIFPDLPGCGCTAPTVEEALHQAEQALRLHLADLDASGEPAPAPRPADGMLAEAARISAVAAACLRPPAA</sequence>
<gene>
    <name evidence="2" type="ORF">SAMN05216241_10479</name>
</gene>
<dbReference type="Gene3D" id="3.30.160.250">
    <property type="match status" value="1"/>
</dbReference>